<accession>A0A2A2K722</accession>
<keyword evidence="3" id="KW-1185">Reference proteome</keyword>
<evidence type="ECO:0000313" key="2">
    <source>
        <dbReference type="EMBL" id="PAV69700.1"/>
    </source>
</evidence>
<dbReference type="AlphaFoldDB" id="A0A2A2K722"/>
<proteinExistence type="predicted"/>
<protein>
    <submittedName>
        <fullName evidence="2">Uncharacterized protein</fullName>
    </submittedName>
</protein>
<organism evidence="2 3">
    <name type="scientific">Diploscapter pachys</name>
    <dbReference type="NCBI Taxonomy" id="2018661"/>
    <lineage>
        <taxon>Eukaryota</taxon>
        <taxon>Metazoa</taxon>
        <taxon>Ecdysozoa</taxon>
        <taxon>Nematoda</taxon>
        <taxon>Chromadorea</taxon>
        <taxon>Rhabditida</taxon>
        <taxon>Rhabditina</taxon>
        <taxon>Rhabditomorpha</taxon>
        <taxon>Rhabditoidea</taxon>
        <taxon>Rhabditidae</taxon>
        <taxon>Diploscapter</taxon>
    </lineage>
</organism>
<name>A0A2A2K722_9BILA</name>
<comment type="caution">
    <text evidence="2">The sequence shown here is derived from an EMBL/GenBank/DDBJ whole genome shotgun (WGS) entry which is preliminary data.</text>
</comment>
<sequence length="219" mass="23368">MNSETRTPASRSCATMGDRRSNCPAASIPPSVVRSSRFSGTMHAACGRCFSAMASISSVAAISRLSGTVRPVASRAISSSAEAAAQLERAGGTFDEHRLDAQRTRHLMARDHAAHRGADDRADPCLQFGGNALHQRVGQAGATARVHQHARALQVARAAQARRQDEMPFEQRVRGAEFGQHVVVGHRHSSRTGNRIVGAHRYSVPPPQAPGHHKHGGNA</sequence>
<evidence type="ECO:0000256" key="1">
    <source>
        <dbReference type="SAM" id="MobiDB-lite"/>
    </source>
</evidence>
<feature type="region of interest" description="Disordered" evidence="1">
    <location>
        <begin position="1"/>
        <end position="28"/>
    </location>
</feature>
<reference evidence="2" key="1">
    <citation type="journal article" date="2017" name="Curr. Biol.">
        <title>Genome architecture and evolution of a unichromosomal asexual nematode.</title>
        <authorList>
            <person name="Fradin H."/>
            <person name="Zegar C."/>
            <person name="Gutwein M."/>
            <person name="Lucas J."/>
            <person name="Kovtun M."/>
            <person name="Corcoran D."/>
            <person name="Baugh L.R."/>
            <person name="Kiontke K."/>
            <person name="Gunsalus K."/>
            <person name="Fitch D.H."/>
            <person name="Piano F."/>
        </authorList>
    </citation>
    <scope>NUCLEOTIDE SEQUENCE [LARGE SCALE GENOMIC DNA]</scope>
    <source>
        <strain evidence="2">PF1309</strain>
    </source>
</reference>
<gene>
    <name evidence="2" type="ORF">WR25_05070</name>
</gene>
<dbReference type="Proteomes" id="UP000218231">
    <property type="component" value="Unassembled WGS sequence"/>
</dbReference>
<feature type="compositionally biased region" description="Polar residues" evidence="1">
    <location>
        <begin position="1"/>
        <end position="13"/>
    </location>
</feature>
<dbReference type="EMBL" id="LIAE01009466">
    <property type="protein sequence ID" value="PAV69700.1"/>
    <property type="molecule type" value="Genomic_DNA"/>
</dbReference>
<evidence type="ECO:0000313" key="3">
    <source>
        <dbReference type="Proteomes" id="UP000218231"/>
    </source>
</evidence>